<dbReference type="OrthoDB" id="8773450at2"/>
<proteinExistence type="predicted"/>
<dbReference type="STRING" id="1777143.AWB82_06395"/>
<comment type="caution">
    <text evidence="1">The sequence shown here is derived from an EMBL/GenBank/DDBJ whole genome shotgun (WGS) entry which is preliminary data.</text>
</comment>
<evidence type="ECO:0000313" key="1">
    <source>
        <dbReference type="EMBL" id="SAK90760.1"/>
    </source>
</evidence>
<gene>
    <name evidence="1" type="ORF">AWB82_06395</name>
</gene>
<dbReference type="AlphaFoldDB" id="A0A158D8R3"/>
<dbReference type="Proteomes" id="UP000054596">
    <property type="component" value="Unassembled WGS sequence"/>
</dbReference>
<keyword evidence="2" id="KW-1185">Reference proteome</keyword>
<accession>A0A158D8R3</accession>
<dbReference type="RefSeq" id="WP_086973317.1">
    <property type="nucleotide sequence ID" value="NZ_FCOJ02000073.1"/>
</dbReference>
<sequence>MSSPLFTPGESVPPPHRMGGRVLYLDIDGVLNPDDAYWIRGRGPQVLHRPQRRLFEHCGLLAQELASYPRIRIVLSSAWVPWYRGSLPTLARKLTPALQSRVVGATYHSRMNSNMFRQTPRWMQVWADVHRRRPESWLALDDDDEWPPWCVSHLVLTNPIFGINHPQVLVNLRRKLPKLAADLPPR</sequence>
<reference evidence="1" key="1">
    <citation type="submission" date="2016-01" db="EMBL/GenBank/DDBJ databases">
        <authorList>
            <person name="Peeters C."/>
        </authorList>
    </citation>
    <scope>NUCLEOTIDE SEQUENCE [LARGE SCALE GENOMIC DNA]</scope>
    <source>
        <strain evidence="1">LMG 29325</strain>
    </source>
</reference>
<dbReference type="Pfam" id="PF18143">
    <property type="entry name" value="HAD_SAK_2"/>
    <property type="match status" value="1"/>
</dbReference>
<protein>
    <submittedName>
        <fullName evidence="1">Uncharacterized protein</fullName>
    </submittedName>
</protein>
<organism evidence="1 2">
    <name type="scientific">Caballeronia glebae</name>
    <dbReference type="NCBI Taxonomy" id="1777143"/>
    <lineage>
        <taxon>Bacteria</taxon>
        <taxon>Pseudomonadati</taxon>
        <taxon>Pseudomonadota</taxon>
        <taxon>Betaproteobacteria</taxon>
        <taxon>Burkholderiales</taxon>
        <taxon>Burkholderiaceae</taxon>
        <taxon>Caballeronia</taxon>
    </lineage>
</organism>
<dbReference type="EMBL" id="FCOJ02000073">
    <property type="protein sequence ID" value="SAK90760.1"/>
    <property type="molecule type" value="Genomic_DNA"/>
</dbReference>
<evidence type="ECO:0000313" key="2">
    <source>
        <dbReference type="Proteomes" id="UP000054596"/>
    </source>
</evidence>
<name>A0A158D8R3_9BURK</name>